<name>A0A3B1DAG0_9ZZZZ</name>
<accession>A0A3B1DAG0</accession>
<reference evidence="3" key="1">
    <citation type="submission" date="2018-06" db="EMBL/GenBank/DDBJ databases">
        <authorList>
            <person name="Zhirakovskaya E."/>
        </authorList>
    </citation>
    <scope>NUCLEOTIDE SEQUENCE</scope>
</reference>
<protein>
    <submittedName>
        <fullName evidence="3">Uncharacterized protein</fullName>
    </submittedName>
</protein>
<dbReference type="PROSITE" id="PS50293">
    <property type="entry name" value="TPR_REGION"/>
    <property type="match status" value="1"/>
</dbReference>
<evidence type="ECO:0000313" key="3">
    <source>
        <dbReference type="EMBL" id="VAX33114.1"/>
    </source>
</evidence>
<dbReference type="EMBL" id="UOGG01000235">
    <property type="protein sequence ID" value="VAX33114.1"/>
    <property type="molecule type" value="Genomic_DNA"/>
</dbReference>
<sequence>MKHKNAIKHKVSGSSQSKYVSLASLGDELRKKNPDMMKKVEALHGTQSSSSRIMEAIYDLLPYPWEDLETFEEGGEQIFAGNFSDAIASFKTLLHEFPDCYPALHLLGLAHGCTQNYKEEIDCYRKAIKIRPDYPQIYFDLAMSYWFQGKQKKAYSEFKRGIPLAPDFQTADFWLPFTVERLKRGKPSGKVSAREQSNKAVAHGYCLLGIAYLEHGLHIAARHAFKKSVQLLPDYAEAQYELGSIHVKRLRNPKRAEKYLERAEQLFLSQCDLQRATLAHQLGRADEAVADRLKAAEDWLKEGLRLQQLERYQGAIDAYKMAIKYHPDFVDAFYNLGIAYGSLEDSGVELIHKAIWVFKRAIKIKPEFIYAYSALGASYIKQGDYGEALTILTDALRLEQKESQVYYYLGMVSRLTENNERAVEYFQQAVALNPNSAQANFYLGLTLMEPCEVS</sequence>
<keyword evidence="2" id="KW-0802">TPR repeat</keyword>
<organism evidence="3">
    <name type="scientific">hydrothermal vent metagenome</name>
    <dbReference type="NCBI Taxonomy" id="652676"/>
    <lineage>
        <taxon>unclassified sequences</taxon>
        <taxon>metagenomes</taxon>
        <taxon>ecological metagenomes</taxon>
    </lineage>
</organism>
<dbReference type="SMART" id="SM00028">
    <property type="entry name" value="TPR"/>
    <property type="match status" value="8"/>
</dbReference>
<dbReference type="SUPFAM" id="SSF48452">
    <property type="entry name" value="TPR-like"/>
    <property type="match status" value="1"/>
</dbReference>
<dbReference type="PROSITE" id="PS50005">
    <property type="entry name" value="TPR"/>
    <property type="match status" value="6"/>
</dbReference>
<evidence type="ECO:0000256" key="1">
    <source>
        <dbReference type="ARBA" id="ARBA00022737"/>
    </source>
</evidence>
<dbReference type="Gene3D" id="1.25.40.10">
    <property type="entry name" value="Tetratricopeptide repeat domain"/>
    <property type="match status" value="4"/>
</dbReference>
<dbReference type="InterPro" id="IPR011990">
    <property type="entry name" value="TPR-like_helical_dom_sf"/>
</dbReference>
<dbReference type="InterPro" id="IPR050498">
    <property type="entry name" value="Ycf3"/>
</dbReference>
<dbReference type="SUPFAM" id="SSF81901">
    <property type="entry name" value="HCP-like"/>
    <property type="match status" value="1"/>
</dbReference>
<dbReference type="InterPro" id="IPR019734">
    <property type="entry name" value="TPR_rpt"/>
</dbReference>
<gene>
    <name evidence="3" type="ORF">MNBD_NITROSPINAE05-135</name>
</gene>
<dbReference type="PANTHER" id="PTHR44858">
    <property type="entry name" value="TETRATRICOPEPTIDE REPEAT PROTEIN 6"/>
    <property type="match status" value="1"/>
</dbReference>
<dbReference type="Pfam" id="PF13414">
    <property type="entry name" value="TPR_11"/>
    <property type="match status" value="2"/>
</dbReference>
<dbReference type="Pfam" id="PF13432">
    <property type="entry name" value="TPR_16"/>
    <property type="match status" value="2"/>
</dbReference>
<proteinExistence type="predicted"/>
<dbReference type="PANTHER" id="PTHR44858:SF1">
    <property type="entry name" value="UDP-N-ACETYLGLUCOSAMINE--PEPTIDE N-ACETYLGLUCOSAMINYLTRANSFERASE SPINDLY-RELATED"/>
    <property type="match status" value="1"/>
</dbReference>
<evidence type="ECO:0000256" key="2">
    <source>
        <dbReference type="ARBA" id="ARBA00022803"/>
    </source>
</evidence>
<keyword evidence="1" id="KW-0677">Repeat</keyword>
<dbReference type="AlphaFoldDB" id="A0A3B1DAG0"/>